<feature type="region of interest" description="Disordered" evidence="4">
    <location>
        <begin position="215"/>
        <end position="298"/>
    </location>
</feature>
<dbReference type="Proteomes" id="UP001499942">
    <property type="component" value="Unassembled WGS sequence"/>
</dbReference>
<evidence type="ECO:0000259" key="5">
    <source>
        <dbReference type="PROSITE" id="PS50932"/>
    </source>
</evidence>
<dbReference type="Pfam" id="PF00356">
    <property type="entry name" value="LacI"/>
    <property type="match status" value="1"/>
</dbReference>
<comment type="caution">
    <text evidence="6">The sequence shown here is derived from an EMBL/GenBank/DDBJ whole genome shotgun (WGS) entry which is preliminary data.</text>
</comment>
<keyword evidence="1" id="KW-0805">Transcription regulation</keyword>
<name>A0ABN3MMQ3_9ACTN</name>
<dbReference type="PROSITE" id="PS50932">
    <property type="entry name" value="HTH_LACI_2"/>
    <property type="match status" value="1"/>
</dbReference>
<dbReference type="SUPFAM" id="SSF47413">
    <property type="entry name" value="lambda repressor-like DNA-binding domains"/>
    <property type="match status" value="1"/>
</dbReference>
<evidence type="ECO:0000256" key="2">
    <source>
        <dbReference type="ARBA" id="ARBA00023125"/>
    </source>
</evidence>
<proteinExistence type="predicted"/>
<gene>
    <name evidence="6" type="ORF">GCM10010393_41870</name>
</gene>
<protein>
    <recommendedName>
        <fullName evidence="5">HTH lacI-type domain-containing protein</fullName>
    </recommendedName>
</protein>
<reference evidence="6 7" key="1">
    <citation type="journal article" date="2019" name="Int. J. Syst. Evol. Microbiol.">
        <title>The Global Catalogue of Microorganisms (GCM) 10K type strain sequencing project: providing services to taxonomists for standard genome sequencing and annotation.</title>
        <authorList>
            <consortium name="The Broad Institute Genomics Platform"/>
            <consortium name="The Broad Institute Genome Sequencing Center for Infectious Disease"/>
            <person name="Wu L."/>
            <person name="Ma J."/>
        </authorList>
    </citation>
    <scope>NUCLEOTIDE SEQUENCE [LARGE SCALE GENOMIC DNA]</scope>
    <source>
        <strain evidence="6 7">JCM 5062</strain>
    </source>
</reference>
<dbReference type="Gene3D" id="3.40.50.2300">
    <property type="match status" value="1"/>
</dbReference>
<dbReference type="EMBL" id="BAAASR010000022">
    <property type="protein sequence ID" value="GAA2504878.1"/>
    <property type="molecule type" value="Genomic_DNA"/>
</dbReference>
<dbReference type="InterPro" id="IPR010982">
    <property type="entry name" value="Lambda_DNA-bd_dom_sf"/>
</dbReference>
<evidence type="ECO:0000313" key="6">
    <source>
        <dbReference type="EMBL" id="GAA2504878.1"/>
    </source>
</evidence>
<dbReference type="CDD" id="cd01392">
    <property type="entry name" value="HTH_LacI"/>
    <property type="match status" value="1"/>
</dbReference>
<dbReference type="PROSITE" id="PS00356">
    <property type="entry name" value="HTH_LACI_1"/>
    <property type="match status" value="1"/>
</dbReference>
<keyword evidence="2" id="KW-0238">DNA-binding</keyword>
<keyword evidence="3" id="KW-0804">Transcription</keyword>
<dbReference type="InterPro" id="IPR001761">
    <property type="entry name" value="Peripla_BP/Lac1_sug-bd_dom"/>
</dbReference>
<evidence type="ECO:0000256" key="3">
    <source>
        <dbReference type="ARBA" id="ARBA00023163"/>
    </source>
</evidence>
<dbReference type="Pfam" id="PF00532">
    <property type="entry name" value="Peripla_BP_1"/>
    <property type="match status" value="1"/>
</dbReference>
<evidence type="ECO:0000256" key="4">
    <source>
        <dbReference type="SAM" id="MobiDB-lite"/>
    </source>
</evidence>
<dbReference type="SUPFAM" id="SSF53822">
    <property type="entry name" value="Periplasmic binding protein-like I"/>
    <property type="match status" value="1"/>
</dbReference>
<evidence type="ECO:0000313" key="7">
    <source>
        <dbReference type="Proteomes" id="UP001499942"/>
    </source>
</evidence>
<keyword evidence="7" id="KW-1185">Reference proteome</keyword>
<dbReference type="CDD" id="cd06267">
    <property type="entry name" value="PBP1_LacI_sugar_binding-like"/>
    <property type="match status" value="1"/>
</dbReference>
<dbReference type="InterPro" id="IPR028082">
    <property type="entry name" value="Peripla_BP_I"/>
</dbReference>
<dbReference type="SMART" id="SM00354">
    <property type="entry name" value="HTH_LACI"/>
    <property type="match status" value="1"/>
</dbReference>
<evidence type="ECO:0000256" key="1">
    <source>
        <dbReference type="ARBA" id="ARBA00023015"/>
    </source>
</evidence>
<feature type="domain" description="HTH lacI-type" evidence="5">
    <location>
        <begin position="10"/>
        <end position="64"/>
    </location>
</feature>
<sequence>MGKQRPGAGPTLEEVAALAGVGRGTVSRVINNAAGVKESTRRVVQHAIAELGYVPNLAARSLAGRRTDAIALVMTEPDWRKFAEPFFSETIRSVGEALTDTTMQLLLTQVRTNQERKRFVEYARGGRVDGVLLMSVHANDPLPDMLADAGVPTVMLGRRSADESITYVDADNAGGARSAVTHLLNSGRSAVATITGPLDMYVAQCRLRGYREALGRAGPGDRRRVRRIGQHGRRSAERPARGGSPSTAGRRRGRIRRLPPGAAYGAHIDDSAPTAPGDRPGHGAATSRGDGGFRDGLAACQPAHTIGAPRLRLTRSPHFTTRGACRPRPAGPVSAPALTLCVDLMSHSSGWPLTDAVRERSQRPGRGAPDCGDDEQALRSTALPWPYLNVTDFVTSAVSCGSNPPVASSGSVRDRARGWSVVPALAPYRAVPSPA</sequence>
<dbReference type="Gene3D" id="1.10.260.40">
    <property type="entry name" value="lambda repressor-like DNA-binding domains"/>
    <property type="match status" value="1"/>
</dbReference>
<accession>A0ABN3MMQ3</accession>
<dbReference type="InterPro" id="IPR000843">
    <property type="entry name" value="HTH_LacI"/>
</dbReference>
<dbReference type="PANTHER" id="PTHR30146">
    <property type="entry name" value="LACI-RELATED TRANSCRIPTIONAL REPRESSOR"/>
    <property type="match status" value="1"/>
</dbReference>
<feature type="compositionally biased region" description="Basic residues" evidence="4">
    <location>
        <begin position="223"/>
        <end position="233"/>
    </location>
</feature>
<organism evidence="6 7">
    <name type="scientific">Streptomyces gobitricini</name>
    <dbReference type="NCBI Taxonomy" id="68211"/>
    <lineage>
        <taxon>Bacteria</taxon>
        <taxon>Bacillati</taxon>
        <taxon>Actinomycetota</taxon>
        <taxon>Actinomycetes</taxon>
        <taxon>Kitasatosporales</taxon>
        <taxon>Streptomycetaceae</taxon>
        <taxon>Streptomyces</taxon>
    </lineage>
</organism>
<dbReference type="PANTHER" id="PTHR30146:SF109">
    <property type="entry name" value="HTH-TYPE TRANSCRIPTIONAL REGULATOR GALS"/>
    <property type="match status" value="1"/>
</dbReference>